<keyword evidence="2" id="KW-1185">Reference proteome</keyword>
<dbReference type="Proteomes" id="UP000199300">
    <property type="component" value="Unassembled WGS sequence"/>
</dbReference>
<sequence length="76" mass="8947">MILTEWQDFGTDSEFYTQASFEDEVNDQFEAMSLKGDKEIPNFIWTKQYVVVIKNNSRMLNDVSFVKIPRNPEASY</sequence>
<protein>
    <submittedName>
        <fullName evidence="1">Uncharacterized protein</fullName>
    </submittedName>
</protein>
<evidence type="ECO:0000313" key="2">
    <source>
        <dbReference type="Proteomes" id="UP000199300"/>
    </source>
</evidence>
<organism evidence="1 2">
    <name type="scientific">Amphibacillus marinus</name>
    <dbReference type="NCBI Taxonomy" id="872970"/>
    <lineage>
        <taxon>Bacteria</taxon>
        <taxon>Bacillati</taxon>
        <taxon>Bacillota</taxon>
        <taxon>Bacilli</taxon>
        <taxon>Bacillales</taxon>
        <taxon>Bacillaceae</taxon>
        <taxon>Amphibacillus</taxon>
    </lineage>
</organism>
<gene>
    <name evidence="1" type="ORF">SAMN04488134_102112</name>
</gene>
<evidence type="ECO:0000313" key="1">
    <source>
        <dbReference type="EMBL" id="SEN85885.1"/>
    </source>
</evidence>
<name>A0A1H8JZC5_9BACI</name>
<reference evidence="1 2" key="1">
    <citation type="submission" date="2016-10" db="EMBL/GenBank/DDBJ databases">
        <authorList>
            <person name="de Groot N.N."/>
        </authorList>
    </citation>
    <scope>NUCLEOTIDE SEQUENCE [LARGE SCALE GENOMIC DNA]</scope>
    <source>
        <strain evidence="1 2">CGMCC 1.10434</strain>
    </source>
</reference>
<dbReference type="STRING" id="872970.SAMN04488134_102112"/>
<accession>A0A1H8JZC5</accession>
<dbReference type="AlphaFoldDB" id="A0A1H8JZC5"/>
<proteinExistence type="predicted"/>
<dbReference type="EMBL" id="FODJ01000002">
    <property type="protein sequence ID" value="SEN85885.1"/>
    <property type="molecule type" value="Genomic_DNA"/>
</dbReference>
<dbReference type="OrthoDB" id="2691582at2"/>
<dbReference type="RefSeq" id="WP_091495242.1">
    <property type="nucleotide sequence ID" value="NZ_FODJ01000002.1"/>
</dbReference>